<dbReference type="EMBL" id="CAESGF010000014">
    <property type="protein sequence ID" value="CAB4364511.1"/>
    <property type="molecule type" value="Genomic_DNA"/>
</dbReference>
<organism evidence="2">
    <name type="scientific">freshwater metagenome</name>
    <dbReference type="NCBI Taxonomy" id="449393"/>
    <lineage>
        <taxon>unclassified sequences</taxon>
        <taxon>metagenomes</taxon>
        <taxon>ecological metagenomes</taxon>
    </lineage>
</organism>
<evidence type="ECO:0000313" key="6">
    <source>
        <dbReference type="EMBL" id="CAB5006857.1"/>
    </source>
</evidence>
<dbReference type="EMBL" id="CAFBMT010000012">
    <property type="protein sequence ID" value="CAB4940678.1"/>
    <property type="molecule type" value="Genomic_DNA"/>
</dbReference>
<evidence type="ECO:0000313" key="2">
    <source>
        <dbReference type="EMBL" id="CAB4727470.1"/>
    </source>
</evidence>
<dbReference type="AlphaFoldDB" id="A0A6J6RXJ8"/>
<evidence type="ECO:0000313" key="5">
    <source>
        <dbReference type="EMBL" id="CAB4940678.1"/>
    </source>
</evidence>
<protein>
    <submittedName>
        <fullName evidence="2">Unannotated protein</fullName>
    </submittedName>
</protein>
<dbReference type="EMBL" id="CAEZYF010000011">
    <property type="protein sequence ID" value="CAB4727470.1"/>
    <property type="molecule type" value="Genomic_DNA"/>
</dbReference>
<gene>
    <name evidence="2" type="ORF">UFOPK2656_01878</name>
    <name evidence="3" type="ORF">UFOPK3099_01169</name>
    <name evidence="4" type="ORF">UFOPK3267_02256</name>
    <name evidence="5" type="ORF">UFOPK3651_02146</name>
    <name evidence="6" type="ORF">UFOPK3931_02579</name>
    <name evidence="1" type="ORF">UFOPK4189_02272</name>
</gene>
<evidence type="ECO:0000313" key="4">
    <source>
        <dbReference type="EMBL" id="CAB4852733.1"/>
    </source>
</evidence>
<evidence type="ECO:0000313" key="1">
    <source>
        <dbReference type="EMBL" id="CAB4364511.1"/>
    </source>
</evidence>
<reference evidence="2" key="1">
    <citation type="submission" date="2020-05" db="EMBL/GenBank/DDBJ databases">
        <authorList>
            <person name="Chiriac C."/>
            <person name="Salcher M."/>
            <person name="Ghai R."/>
            <person name="Kavagutti S V."/>
        </authorList>
    </citation>
    <scope>NUCLEOTIDE SEQUENCE</scope>
</reference>
<accession>A0A6J6RXJ8</accession>
<proteinExistence type="predicted"/>
<name>A0A6J6RXJ8_9ZZZZ</name>
<evidence type="ECO:0000313" key="3">
    <source>
        <dbReference type="EMBL" id="CAB4817336.1"/>
    </source>
</evidence>
<dbReference type="EMBL" id="CAFBOL010000092">
    <property type="protein sequence ID" value="CAB5006857.1"/>
    <property type="molecule type" value="Genomic_DNA"/>
</dbReference>
<dbReference type="EMBL" id="CAFAAV010000075">
    <property type="protein sequence ID" value="CAB4817336.1"/>
    <property type="molecule type" value="Genomic_DNA"/>
</dbReference>
<sequence length="67" mass="7266">MMRTMTECRICGIEVREGDDAIEADGHVLHAGCADAHVDSPRRHIGSWAQMGARGQMSMGAVQRGEL</sequence>
<dbReference type="EMBL" id="CAFBIY010000150">
    <property type="protein sequence ID" value="CAB4852733.1"/>
    <property type="molecule type" value="Genomic_DNA"/>
</dbReference>